<dbReference type="EMBL" id="JAIVGD010000015">
    <property type="protein sequence ID" value="KAH0760290.1"/>
    <property type="molecule type" value="Genomic_DNA"/>
</dbReference>
<dbReference type="PRINTS" id="PR00019">
    <property type="entry name" value="LEURICHRPT"/>
</dbReference>
<dbReference type="Gene3D" id="3.80.10.10">
    <property type="entry name" value="Ribonuclease Inhibitor"/>
    <property type="match status" value="4"/>
</dbReference>
<dbReference type="PROSITE" id="PS00109">
    <property type="entry name" value="PROTEIN_KINASE_TYR"/>
    <property type="match status" value="1"/>
</dbReference>
<evidence type="ECO:0000256" key="14">
    <source>
        <dbReference type="ARBA" id="ARBA00023136"/>
    </source>
</evidence>
<dbReference type="InterPro" id="IPR001611">
    <property type="entry name" value="Leu-rich_rpt"/>
</dbReference>
<accession>A0ABQ7V874</accession>
<dbReference type="SUPFAM" id="SSF52047">
    <property type="entry name" value="RNI-like"/>
    <property type="match status" value="1"/>
</dbReference>
<comment type="caution">
    <text evidence="22">The sequence shown here is derived from an EMBL/GenBank/DDBJ whole genome shotgun (WGS) entry which is preliminary data.</text>
</comment>
<reference evidence="22 23" key="1">
    <citation type="journal article" date="2021" name="bioRxiv">
        <title>Chromosome-scale and haplotype-resolved genome assembly of a tetraploid potato cultivar.</title>
        <authorList>
            <person name="Sun H."/>
            <person name="Jiao W.-B."/>
            <person name="Krause K."/>
            <person name="Campoy J.A."/>
            <person name="Goel M."/>
            <person name="Folz-Donahue K."/>
            <person name="Kukat C."/>
            <person name="Huettel B."/>
            <person name="Schneeberger K."/>
        </authorList>
    </citation>
    <scope>NUCLEOTIDE SEQUENCE [LARGE SCALE GENOMIC DNA]</scope>
    <source>
        <strain evidence="22">SolTubOtavaFocal</strain>
        <tissue evidence="22">Leaves</tissue>
    </source>
</reference>
<evidence type="ECO:0000256" key="20">
    <source>
        <dbReference type="SAM" id="Phobius"/>
    </source>
</evidence>
<comment type="catalytic activity">
    <reaction evidence="17">
        <text>L-threonyl-[protein] + ATP = O-phospho-L-threonyl-[protein] + ADP + H(+)</text>
        <dbReference type="Rhea" id="RHEA:46608"/>
        <dbReference type="Rhea" id="RHEA-COMP:11060"/>
        <dbReference type="Rhea" id="RHEA-COMP:11605"/>
        <dbReference type="ChEBI" id="CHEBI:15378"/>
        <dbReference type="ChEBI" id="CHEBI:30013"/>
        <dbReference type="ChEBI" id="CHEBI:30616"/>
        <dbReference type="ChEBI" id="CHEBI:61977"/>
        <dbReference type="ChEBI" id="CHEBI:456216"/>
        <dbReference type="EC" id="2.7.11.1"/>
    </reaction>
</comment>
<organism evidence="22 23">
    <name type="scientific">Solanum tuberosum</name>
    <name type="common">Potato</name>
    <dbReference type="NCBI Taxonomy" id="4113"/>
    <lineage>
        <taxon>Eukaryota</taxon>
        <taxon>Viridiplantae</taxon>
        <taxon>Streptophyta</taxon>
        <taxon>Embryophyta</taxon>
        <taxon>Tracheophyta</taxon>
        <taxon>Spermatophyta</taxon>
        <taxon>Magnoliopsida</taxon>
        <taxon>eudicotyledons</taxon>
        <taxon>Gunneridae</taxon>
        <taxon>Pentapetalae</taxon>
        <taxon>asterids</taxon>
        <taxon>lamiids</taxon>
        <taxon>Solanales</taxon>
        <taxon>Solanaceae</taxon>
        <taxon>Solanoideae</taxon>
        <taxon>Solaneae</taxon>
        <taxon>Solanum</taxon>
    </lineage>
</organism>
<keyword evidence="16" id="KW-0325">Glycoprotein</keyword>
<evidence type="ECO:0000256" key="10">
    <source>
        <dbReference type="ARBA" id="ARBA00022741"/>
    </source>
</evidence>
<evidence type="ECO:0000256" key="2">
    <source>
        <dbReference type="ARBA" id="ARBA00004479"/>
    </source>
</evidence>
<evidence type="ECO:0000256" key="9">
    <source>
        <dbReference type="ARBA" id="ARBA00022737"/>
    </source>
</evidence>
<evidence type="ECO:0000256" key="15">
    <source>
        <dbReference type="ARBA" id="ARBA00023170"/>
    </source>
</evidence>
<dbReference type="SUPFAM" id="SSF56112">
    <property type="entry name" value="Protein kinase-like (PK-like)"/>
    <property type="match status" value="1"/>
</dbReference>
<dbReference type="PANTHER" id="PTHR48053">
    <property type="entry name" value="LEUCINE RICH REPEAT FAMILY PROTEIN, EXPRESSED"/>
    <property type="match status" value="1"/>
</dbReference>
<dbReference type="Gene3D" id="3.30.200.20">
    <property type="entry name" value="Phosphorylase Kinase, domain 1"/>
    <property type="match status" value="1"/>
</dbReference>
<evidence type="ECO:0000256" key="3">
    <source>
        <dbReference type="ARBA" id="ARBA00012513"/>
    </source>
</evidence>
<dbReference type="Proteomes" id="UP000826656">
    <property type="component" value="Unassembled WGS sequence"/>
</dbReference>
<dbReference type="InterPro" id="IPR011009">
    <property type="entry name" value="Kinase-like_dom_sf"/>
</dbReference>
<evidence type="ECO:0000256" key="4">
    <source>
        <dbReference type="ARBA" id="ARBA00022527"/>
    </source>
</evidence>
<dbReference type="PROSITE" id="PS00107">
    <property type="entry name" value="PROTEIN_KINASE_ATP"/>
    <property type="match status" value="1"/>
</dbReference>
<keyword evidence="6" id="KW-0808">Transferase</keyword>
<keyword evidence="5" id="KW-0433">Leucine-rich repeat</keyword>
<evidence type="ECO:0000256" key="7">
    <source>
        <dbReference type="ARBA" id="ARBA00022692"/>
    </source>
</evidence>
<evidence type="ECO:0000256" key="16">
    <source>
        <dbReference type="ARBA" id="ARBA00023180"/>
    </source>
</evidence>
<dbReference type="InterPro" id="IPR000719">
    <property type="entry name" value="Prot_kinase_dom"/>
</dbReference>
<dbReference type="EC" id="2.7.11.1" evidence="3"/>
<keyword evidence="11" id="KW-0418">Kinase</keyword>
<evidence type="ECO:0000256" key="6">
    <source>
        <dbReference type="ARBA" id="ARBA00022679"/>
    </source>
</evidence>
<dbReference type="InterPro" id="IPR008266">
    <property type="entry name" value="Tyr_kinase_AS"/>
</dbReference>
<evidence type="ECO:0000256" key="11">
    <source>
        <dbReference type="ARBA" id="ARBA00022777"/>
    </source>
</evidence>
<dbReference type="InterPro" id="IPR051716">
    <property type="entry name" value="Plant_RL_S/T_kinase"/>
</dbReference>
<evidence type="ECO:0000256" key="19">
    <source>
        <dbReference type="PROSITE-ProRule" id="PRU10141"/>
    </source>
</evidence>
<evidence type="ECO:0000256" key="1">
    <source>
        <dbReference type="ARBA" id="ARBA00004236"/>
    </source>
</evidence>
<evidence type="ECO:0000256" key="5">
    <source>
        <dbReference type="ARBA" id="ARBA00022614"/>
    </source>
</evidence>
<keyword evidence="10 19" id="KW-0547">Nucleotide-binding</keyword>
<evidence type="ECO:0000313" key="22">
    <source>
        <dbReference type="EMBL" id="KAH0760290.1"/>
    </source>
</evidence>
<dbReference type="Gene3D" id="1.10.510.10">
    <property type="entry name" value="Transferase(Phosphotransferase) domain 1"/>
    <property type="match status" value="1"/>
</dbReference>
<dbReference type="SUPFAM" id="SSF52058">
    <property type="entry name" value="L domain-like"/>
    <property type="match status" value="1"/>
</dbReference>
<evidence type="ECO:0000256" key="17">
    <source>
        <dbReference type="ARBA" id="ARBA00047899"/>
    </source>
</evidence>
<evidence type="ECO:0000256" key="13">
    <source>
        <dbReference type="ARBA" id="ARBA00022989"/>
    </source>
</evidence>
<dbReference type="SMART" id="SM00369">
    <property type="entry name" value="LRR_TYP"/>
    <property type="match status" value="9"/>
</dbReference>
<keyword evidence="23" id="KW-1185">Reference proteome</keyword>
<keyword evidence="14 20" id="KW-0472">Membrane</keyword>
<proteinExistence type="predicted"/>
<feature type="domain" description="Protein kinase" evidence="21">
    <location>
        <begin position="821"/>
        <end position="1092"/>
    </location>
</feature>
<sequence length="1106" mass="123321">MNITNASVIGTLYDFPFSSLPFLEYVDLSMNQLSGTIPPEIGKLANLVYLDLSVNHISGTIPPQISSLIKLETLHIFDNQLNGSIPREIGRLRSLTDLALSSNILSSSIPASLGNLNNLSFLYLYNNTLSGSILSEIGELVNLVEAYIDRNQLTGHIPPEIGNLINAKVFYAFSNNLSGPIPDEIGKMKSLENLSFQTNNLSGPIPKTIGDLTELKLLHLYSNQLSGPIPSDLGNLKKLNDLQLSNNQLTGPIPGSFGNLRNLQFMYLRANKLSGSIPKDLAYLDNLVIMEMDENQFSGHLPEHLCQGGQLENFMVNSNKLTGPIPRSFSKCSSFKRVLLDNNSFTGNLSEAFGIHPHLYFIDLSDNDFHGELSRNWGKCKKLSDFQIARNNISGSIPPEIGNIKGLLGLDLSANHLIKKMFYRVVVRPALLYGAECWPVKNAHVQKMHVAEMRMLRWMCGNTRSDKIRNEVIREKVGVASVVDKLRKARLRWFGHVKRRSADAPVRRCEVLVVEGTWRGRGRPRKYWEEVIRQDLAQLHIIEDMTLDRKEWRSRIKVEAEGLPETASLPPRDSGKVCVHSTLPRPHLVGFHWIPKEFGKLTSLVKLSVQNNNISGNIPIKLGALTKLDSLDLSNNRLNGSIPTFIGDYQHLFHLNLSCNKFGQKIPKEIGRITHLSVLDLSYNLLDGEIPAQLASLLDLANLNLSHNSLAGRIPEEFEKGNKDLCGNVIGFQPCERPSSIVKKHSMAKGHKLILITVLPIMGALVLLCAFIGVLFMCNKRRRVRDVERRDSSDDVDGLISISTLNGNALYWDILKATKEFDAMFCIGKGGSGSVYKVKLPTLESVAVKRLHSSFEVTHCKSFMNEITSLTKIKHRNIVKLYAFCSNAQHSFLVYEYMEKGGLSSILSNEVESKKLDWLTRVNIIKGVAYALSYMHHDCSPPIVHRDISSSNVLLDSEYEARVSDFGIAKILKPDSSNCTALAGTYGYVAPELAYTMKVTEMCDVYSFGVLALEVIKGKHLGDYITVLANSSSRDHVQLSDLIDERLPYPEDRVKEVLVFIIKLASSCLLETSKSRPTMHFISSMLSMDPPVSQITSMKAKSVPEM</sequence>
<dbReference type="InterPro" id="IPR055414">
    <property type="entry name" value="LRR_R13L4/SHOC2-like"/>
</dbReference>
<dbReference type="PROSITE" id="PS50011">
    <property type="entry name" value="PROTEIN_KINASE_DOM"/>
    <property type="match status" value="1"/>
</dbReference>
<name>A0ABQ7V874_SOLTU</name>
<comment type="catalytic activity">
    <reaction evidence="18">
        <text>L-seryl-[protein] + ATP = O-phospho-L-seryl-[protein] + ADP + H(+)</text>
        <dbReference type="Rhea" id="RHEA:17989"/>
        <dbReference type="Rhea" id="RHEA-COMP:9863"/>
        <dbReference type="Rhea" id="RHEA-COMP:11604"/>
        <dbReference type="ChEBI" id="CHEBI:15378"/>
        <dbReference type="ChEBI" id="CHEBI:29999"/>
        <dbReference type="ChEBI" id="CHEBI:30616"/>
        <dbReference type="ChEBI" id="CHEBI:83421"/>
        <dbReference type="ChEBI" id="CHEBI:456216"/>
        <dbReference type="EC" id="2.7.11.1"/>
    </reaction>
</comment>
<keyword evidence="12 19" id="KW-0067">ATP-binding</keyword>
<dbReference type="Pfam" id="PF00560">
    <property type="entry name" value="LRR_1"/>
    <property type="match status" value="6"/>
</dbReference>
<dbReference type="Pfam" id="PF00069">
    <property type="entry name" value="Pkinase"/>
    <property type="match status" value="1"/>
</dbReference>
<evidence type="ECO:0000256" key="18">
    <source>
        <dbReference type="ARBA" id="ARBA00048679"/>
    </source>
</evidence>
<dbReference type="InterPro" id="IPR032675">
    <property type="entry name" value="LRR_dom_sf"/>
</dbReference>
<keyword evidence="7 20" id="KW-0812">Transmembrane</keyword>
<feature type="binding site" evidence="19">
    <location>
        <position position="849"/>
    </location>
    <ligand>
        <name>ATP</name>
        <dbReference type="ChEBI" id="CHEBI:30616"/>
    </ligand>
</feature>
<keyword evidence="13 20" id="KW-1133">Transmembrane helix</keyword>
<evidence type="ECO:0000256" key="8">
    <source>
        <dbReference type="ARBA" id="ARBA00022729"/>
    </source>
</evidence>
<gene>
    <name evidence="22" type="ORF">KY290_023783</name>
</gene>
<evidence type="ECO:0000256" key="12">
    <source>
        <dbReference type="ARBA" id="ARBA00022840"/>
    </source>
</evidence>
<keyword evidence="8" id="KW-0732">Signal</keyword>
<keyword evidence="9" id="KW-0677">Repeat</keyword>
<dbReference type="InterPro" id="IPR003591">
    <property type="entry name" value="Leu-rich_rpt_typical-subtyp"/>
</dbReference>
<comment type="subcellular location">
    <subcellularLocation>
        <location evidence="1">Cell membrane</location>
    </subcellularLocation>
    <subcellularLocation>
        <location evidence="2">Membrane</location>
        <topology evidence="2">Single-pass type I membrane protein</topology>
    </subcellularLocation>
</comment>
<protein>
    <recommendedName>
        <fullName evidence="3">non-specific serine/threonine protein kinase</fullName>
        <ecNumber evidence="3">2.7.11.1</ecNumber>
    </recommendedName>
</protein>
<dbReference type="Pfam" id="PF23598">
    <property type="entry name" value="LRR_14"/>
    <property type="match status" value="1"/>
</dbReference>
<evidence type="ECO:0000259" key="21">
    <source>
        <dbReference type="PROSITE" id="PS50011"/>
    </source>
</evidence>
<keyword evidence="15" id="KW-0675">Receptor</keyword>
<keyword evidence="4" id="KW-0723">Serine/threonine-protein kinase</keyword>
<feature type="transmembrane region" description="Helical" evidence="20">
    <location>
        <begin position="753"/>
        <end position="776"/>
    </location>
</feature>
<dbReference type="InterPro" id="IPR017441">
    <property type="entry name" value="Protein_kinase_ATP_BS"/>
</dbReference>
<evidence type="ECO:0000313" key="23">
    <source>
        <dbReference type="Proteomes" id="UP000826656"/>
    </source>
</evidence>
<dbReference type="PANTHER" id="PTHR48053:SF163">
    <property type="entry name" value="MDIS1-INTERACTING RECEPTOR LIKE KINASE 2-LIKE"/>
    <property type="match status" value="1"/>
</dbReference>